<dbReference type="CDD" id="cd00172">
    <property type="entry name" value="serpin"/>
    <property type="match status" value="1"/>
</dbReference>
<dbReference type="InterPro" id="IPR023796">
    <property type="entry name" value="Serpin_dom"/>
</dbReference>
<evidence type="ECO:0000313" key="5">
    <source>
        <dbReference type="Proteomes" id="UP000011083"/>
    </source>
</evidence>
<proteinExistence type="inferred from homology"/>
<dbReference type="Proteomes" id="UP000011083">
    <property type="component" value="Unassembled WGS sequence"/>
</dbReference>
<protein>
    <submittedName>
        <fullName evidence="4">Serpin</fullName>
    </submittedName>
</protein>
<feature type="domain" description="Serpin" evidence="3">
    <location>
        <begin position="22"/>
        <end position="391"/>
    </location>
</feature>
<dbReference type="SUPFAM" id="SSF56574">
    <property type="entry name" value="Serpins"/>
    <property type="match status" value="1"/>
</dbReference>
<dbReference type="Pfam" id="PF00079">
    <property type="entry name" value="Serpin"/>
    <property type="match status" value="1"/>
</dbReference>
<accession>L8GK83</accession>
<dbReference type="GO" id="GO:0004867">
    <property type="term" value="F:serine-type endopeptidase inhibitor activity"/>
    <property type="evidence" value="ECO:0007669"/>
    <property type="project" value="InterPro"/>
</dbReference>
<dbReference type="Gene3D" id="2.30.39.10">
    <property type="entry name" value="Alpha-1-antitrypsin, domain 1"/>
    <property type="match status" value="1"/>
</dbReference>
<dbReference type="AlphaFoldDB" id="L8GK83"/>
<dbReference type="InterPro" id="IPR036186">
    <property type="entry name" value="Serpin_sf"/>
</dbReference>
<dbReference type="GO" id="GO:0005615">
    <property type="term" value="C:extracellular space"/>
    <property type="evidence" value="ECO:0007669"/>
    <property type="project" value="InterPro"/>
</dbReference>
<evidence type="ECO:0000256" key="1">
    <source>
        <dbReference type="ARBA" id="ARBA00009500"/>
    </source>
</evidence>
<evidence type="ECO:0000313" key="4">
    <source>
        <dbReference type="EMBL" id="ELR13113.1"/>
    </source>
</evidence>
<dbReference type="InterPro" id="IPR000215">
    <property type="entry name" value="Serpin_fam"/>
</dbReference>
<dbReference type="InterPro" id="IPR023795">
    <property type="entry name" value="Serpin_CS"/>
</dbReference>
<gene>
    <name evidence="4" type="ORF">ACA1_098100</name>
</gene>
<keyword evidence="5" id="KW-1185">Reference proteome</keyword>
<dbReference type="PANTHER" id="PTHR11461">
    <property type="entry name" value="SERINE PROTEASE INHIBITOR, SERPIN"/>
    <property type="match status" value="1"/>
</dbReference>
<dbReference type="PANTHER" id="PTHR11461:SF211">
    <property type="entry name" value="GH10112P-RELATED"/>
    <property type="match status" value="1"/>
</dbReference>
<dbReference type="VEuPathDB" id="AmoebaDB:ACA1_098100"/>
<dbReference type="KEGG" id="acan:ACA1_098100"/>
<evidence type="ECO:0000259" key="3">
    <source>
        <dbReference type="SMART" id="SM00093"/>
    </source>
</evidence>
<dbReference type="SMART" id="SM00093">
    <property type="entry name" value="SERPIN"/>
    <property type="match status" value="1"/>
</dbReference>
<dbReference type="EMBL" id="KB008103">
    <property type="protein sequence ID" value="ELR13113.1"/>
    <property type="molecule type" value="Genomic_DNA"/>
</dbReference>
<organism evidence="4 5">
    <name type="scientific">Acanthamoeba castellanii (strain ATCC 30010 / Neff)</name>
    <dbReference type="NCBI Taxonomy" id="1257118"/>
    <lineage>
        <taxon>Eukaryota</taxon>
        <taxon>Amoebozoa</taxon>
        <taxon>Discosea</taxon>
        <taxon>Longamoebia</taxon>
        <taxon>Centramoebida</taxon>
        <taxon>Acanthamoebidae</taxon>
        <taxon>Acanthamoeba</taxon>
    </lineage>
</organism>
<dbReference type="Gene3D" id="3.30.497.10">
    <property type="entry name" value="Antithrombin, subunit I, domain 2"/>
    <property type="match status" value="1"/>
</dbReference>
<dbReference type="RefSeq" id="XP_004335126.1">
    <property type="nucleotide sequence ID" value="XM_004335078.1"/>
</dbReference>
<dbReference type="GeneID" id="14913261"/>
<name>L8GK83_ACACF</name>
<dbReference type="InterPro" id="IPR042178">
    <property type="entry name" value="Serpin_sf_1"/>
</dbReference>
<evidence type="ECO:0000256" key="2">
    <source>
        <dbReference type="RuleBase" id="RU000411"/>
    </source>
</evidence>
<dbReference type="InterPro" id="IPR042185">
    <property type="entry name" value="Serpin_sf_2"/>
</dbReference>
<reference evidence="4 5" key="1">
    <citation type="journal article" date="2013" name="Genome Biol.">
        <title>Genome of Acanthamoeba castellanii highlights extensive lateral gene transfer and early evolution of tyrosine kinase signaling.</title>
        <authorList>
            <person name="Clarke M."/>
            <person name="Lohan A.J."/>
            <person name="Liu B."/>
            <person name="Lagkouvardos I."/>
            <person name="Roy S."/>
            <person name="Zafar N."/>
            <person name="Bertelli C."/>
            <person name="Schilde C."/>
            <person name="Kianianmomeni A."/>
            <person name="Burglin T.R."/>
            <person name="Frech C."/>
            <person name="Turcotte B."/>
            <person name="Kopec K.O."/>
            <person name="Synnott J.M."/>
            <person name="Choo C."/>
            <person name="Paponov I."/>
            <person name="Finkler A."/>
            <person name="Soon Heng Tan C."/>
            <person name="Hutchins A.P."/>
            <person name="Weinmeier T."/>
            <person name="Rattei T."/>
            <person name="Chu J.S."/>
            <person name="Gimenez G."/>
            <person name="Irimia M."/>
            <person name="Rigden D.J."/>
            <person name="Fitzpatrick D.A."/>
            <person name="Lorenzo-Morales J."/>
            <person name="Bateman A."/>
            <person name="Chiu C.H."/>
            <person name="Tang P."/>
            <person name="Hegemann P."/>
            <person name="Fromm H."/>
            <person name="Raoult D."/>
            <person name="Greub G."/>
            <person name="Miranda-Saavedra D."/>
            <person name="Chen N."/>
            <person name="Nash P."/>
            <person name="Ginger M.L."/>
            <person name="Horn M."/>
            <person name="Schaap P."/>
            <person name="Caler L."/>
            <person name="Loftus B."/>
        </authorList>
    </citation>
    <scope>NUCLEOTIDE SEQUENCE [LARGE SCALE GENOMIC DNA]</scope>
    <source>
        <strain evidence="4 5">Neff</strain>
    </source>
</reference>
<dbReference type="STRING" id="1257118.L8GK83"/>
<dbReference type="OrthoDB" id="671595at2759"/>
<dbReference type="PROSITE" id="PS00284">
    <property type="entry name" value="SERPIN"/>
    <property type="match status" value="1"/>
</dbReference>
<sequence>MQVHSSDDYAARTSAAGCKLAVNLFAQLDGDKDALISPLGVQLALAVVLAGSAAGETANQLLTGMGFSPDLSREQVLSAMVTLVADIKHSEKAALVVENTLWVDTTLPLDPAFTARLAALASDASAANFALLDREQVALSAFLAKTNKPRYPPRPFTDTNGLAVINAVGFKGEWENKFPRENTWAAPFHQLGSGVAVDVQMMRHSSVSVAHGTFEHHSMVSLPHEAGLLRLLVLLPHVNSAEALAAVRASLIGLKEQYTELAKGRRKWVELQLPKFQVSIEQELSPVLKSIGITEPFAEESADFVGITAQNLSADPERSLLHLGKVVHKSLLTVEEAGTYISVPPAAGASDDKPRLSQPAALRFVVDRPFVFVIYHAQFHCPVFIGQVVQPTL</sequence>
<dbReference type="OMA" id="IPMMHLQ"/>
<comment type="similarity">
    <text evidence="1 2">Belongs to the serpin family.</text>
</comment>